<dbReference type="InterPro" id="IPR009051">
    <property type="entry name" value="Helical_ferredxn"/>
</dbReference>
<comment type="cofactor">
    <cofactor evidence="6">
        <name>[4Fe-4S] cluster</name>
        <dbReference type="ChEBI" id="CHEBI:49883"/>
    </cofactor>
    <text evidence="6">Binds 2 [4Fe-4S] clusters.</text>
</comment>
<keyword evidence="3" id="KW-0677">Repeat</keyword>
<dbReference type="Pfam" id="PF02754">
    <property type="entry name" value="CCG"/>
    <property type="match status" value="2"/>
</dbReference>
<dbReference type="PROSITE" id="PS00198">
    <property type="entry name" value="4FE4S_FER_1"/>
    <property type="match status" value="2"/>
</dbReference>
<protein>
    <recommendedName>
        <fullName evidence="6">Glycolate oxidase iron-sulfur subunit</fullName>
        <ecNumber evidence="6">1.1.99.14</ecNumber>
    </recommendedName>
</protein>
<evidence type="ECO:0000256" key="6">
    <source>
        <dbReference type="PIRNR" id="PIRNR000139"/>
    </source>
</evidence>
<dbReference type="PANTHER" id="PTHR32479:SF20">
    <property type="entry name" value="GLYCOLATE OXIDASE IRON-SULFUR SUBUNIT"/>
    <property type="match status" value="1"/>
</dbReference>
<evidence type="ECO:0000256" key="5">
    <source>
        <dbReference type="ARBA" id="ARBA00023014"/>
    </source>
</evidence>
<dbReference type="EC" id="1.1.99.14" evidence="6"/>
<evidence type="ECO:0000256" key="3">
    <source>
        <dbReference type="ARBA" id="ARBA00022737"/>
    </source>
</evidence>
<evidence type="ECO:0000256" key="2">
    <source>
        <dbReference type="ARBA" id="ARBA00022723"/>
    </source>
</evidence>
<dbReference type="PIRSF" id="PIRSF000139">
    <property type="entry name" value="Glc_ox_4Fe-4S"/>
    <property type="match status" value="1"/>
</dbReference>
<organism evidence="8 9">
    <name type="scientific">Sporomusa acidovorans (strain ATCC 49682 / DSM 3132 / Mol)</name>
    <dbReference type="NCBI Taxonomy" id="1123286"/>
    <lineage>
        <taxon>Bacteria</taxon>
        <taxon>Bacillati</taxon>
        <taxon>Bacillota</taxon>
        <taxon>Negativicutes</taxon>
        <taxon>Selenomonadales</taxon>
        <taxon>Sporomusaceae</taxon>
        <taxon>Sporomusa</taxon>
    </lineage>
</organism>
<dbReference type="InterPro" id="IPR004017">
    <property type="entry name" value="Cys_rich_dom"/>
</dbReference>
<evidence type="ECO:0000313" key="9">
    <source>
        <dbReference type="Proteomes" id="UP000216052"/>
    </source>
</evidence>
<dbReference type="EMBL" id="CP155571">
    <property type="protein sequence ID" value="XFO70651.1"/>
    <property type="molecule type" value="Genomic_DNA"/>
</dbReference>
<dbReference type="Pfam" id="PF13183">
    <property type="entry name" value="Fer4_8"/>
    <property type="match status" value="1"/>
</dbReference>
<keyword evidence="9" id="KW-1185">Reference proteome</keyword>
<sequence length="408" mass="44426">MKKSNDAKLLEQAGRKVSQCQRCGTCLTVCPLYAIDDVEKVSPRGKSMLARGLDQGGVEPTEEVLRAVDFCLLCGACSANCPNKVRTDDTVIDVREYLMQQNGGPGLKYKTMGNMLKSRGMVSLATGAMKVLRGLGLGGIVPNGMLPDQYTREQFLAAFAGPRVFGQAAEPSKLKISKEMQVAYFKGCTMKMIFPEVVKDTLKILEGITTPLVMENVCCGLPHLAHGLRNEFLELAKKNIELYAEADIVVTDCASCGSTLKHMVEYFADDPHWQSRAAAFSRKVIDITEYLVGVGYSPRQKLTATLTYHDPCHLVRGQGIKKQPRQLLQAAGNFVDMKAADTCCGGAGSFHMDYPEVSTRILANKQRNIEQTGADVVVTGCPVCLIQLNKAAKSSGGKFKAMHICQVI</sequence>
<feature type="domain" description="4Fe-4S ferredoxin-type" evidence="7">
    <location>
        <begin position="11"/>
        <end position="40"/>
    </location>
</feature>
<comment type="catalytic activity">
    <reaction evidence="6">
        <text>glycolate + A = glyoxylate + AH2</text>
        <dbReference type="Rhea" id="RHEA:21264"/>
        <dbReference type="ChEBI" id="CHEBI:13193"/>
        <dbReference type="ChEBI" id="CHEBI:17499"/>
        <dbReference type="ChEBI" id="CHEBI:29805"/>
        <dbReference type="ChEBI" id="CHEBI:36655"/>
        <dbReference type="EC" id="1.1.99.14"/>
    </reaction>
</comment>
<evidence type="ECO:0000259" key="7">
    <source>
        <dbReference type="PROSITE" id="PS51379"/>
    </source>
</evidence>
<gene>
    <name evidence="8" type="primary">lutA_2</name>
    <name evidence="8" type="ORF">SPACI_006500</name>
</gene>
<dbReference type="PROSITE" id="PS51379">
    <property type="entry name" value="4FE4S_FER_2"/>
    <property type="match status" value="2"/>
</dbReference>
<dbReference type="InterPro" id="IPR017896">
    <property type="entry name" value="4Fe4S_Fe-S-bd"/>
</dbReference>
<dbReference type="SUPFAM" id="SSF46548">
    <property type="entry name" value="alpha-helical ferredoxin"/>
    <property type="match status" value="1"/>
</dbReference>
<reference evidence="8" key="1">
    <citation type="submission" date="2024-05" db="EMBL/GenBank/DDBJ databases">
        <title>Isolation and characterization of Sporomusa carbonis sp. nov., a carboxydotrophic hydrogenogen in the genus of Sporomusa isolated from a charcoal burning pile.</title>
        <authorList>
            <person name="Boeer T."/>
            <person name="Rosenbaum F."/>
            <person name="Eysell L."/>
            <person name="Mueller V."/>
            <person name="Daniel R."/>
            <person name="Poehlein A."/>
        </authorList>
    </citation>
    <scope>NUCLEOTIDE SEQUENCE [LARGE SCALE GENOMIC DNA]</scope>
    <source>
        <strain evidence="8">DSM 3132</strain>
    </source>
</reference>
<keyword evidence="5 6" id="KW-0411">Iron-sulfur</keyword>
<accession>A0ABZ3IXX8</accession>
<keyword evidence="2 6" id="KW-0479">Metal-binding</keyword>
<dbReference type="Gene3D" id="1.10.1060.10">
    <property type="entry name" value="Alpha-helical ferredoxin"/>
    <property type="match status" value="1"/>
</dbReference>
<proteinExistence type="predicted"/>
<feature type="domain" description="4Fe-4S ferredoxin-type" evidence="7">
    <location>
        <begin position="62"/>
        <end position="90"/>
    </location>
</feature>
<dbReference type="Proteomes" id="UP000216052">
    <property type="component" value="Chromosome"/>
</dbReference>
<dbReference type="RefSeq" id="WP_093796844.1">
    <property type="nucleotide sequence ID" value="NZ_CP155571.1"/>
</dbReference>
<keyword evidence="6" id="KW-0813">Transport</keyword>
<name>A0ABZ3IXX8_SPOA4</name>
<comment type="function">
    <text evidence="6">Component of a complex that catalyzes the oxidation of glycolate to glyoxylate.</text>
</comment>
<dbReference type="InterPro" id="IPR012257">
    <property type="entry name" value="Glc_ox_4Fe-4S"/>
</dbReference>
<keyword evidence="6" id="KW-0249">Electron transport</keyword>
<keyword evidence="4 6" id="KW-0408">Iron</keyword>
<evidence type="ECO:0000256" key="1">
    <source>
        <dbReference type="ARBA" id="ARBA00022485"/>
    </source>
</evidence>
<dbReference type="InterPro" id="IPR017900">
    <property type="entry name" value="4Fe4S_Fe_S_CS"/>
</dbReference>
<evidence type="ECO:0000313" key="8">
    <source>
        <dbReference type="EMBL" id="XFO70651.1"/>
    </source>
</evidence>
<keyword evidence="1 6" id="KW-0004">4Fe-4S</keyword>
<evidence type="ECO:0000256" key="4">
    <source>
        <dbReference type="ARBA" id="ARBA00023004"/>
    </source>
</evidence>
<dbReference type="PANTHER" id="PTHR32479">
    <property type="entry name" value="GLYCOLATE OXIDASE IRON-SULFUR SUBUNIT"/>
    <property type="match status" value="1"/>
</dbReference>
<comment type="catalytic activity">
    <reaction evidence="6">
        <text>(R)-lactate + A = pyruvate + AH2</text>
        <dbReference type="Rhea" id="RHEA:15089"/>
        <dbReference type="ChEBI" id="CHEBI:13193"/>
        <dbReference type="ChEBI" id="CHEBI:15361"/>
        <dbReference type="ChEBI" id="CHEBI:16004"/>
        <dbReference type="ChEBI" id="CHEBI:17499"/>
    </reaction>
</comment>